<reference evidence="2" key="1">
    <citation type="submission" date="2020-07" db="EMBL/GenBank/DDBJ databases">
        <authorList>
            <person name="Partida-Martinez L."/>
            <person name="Huntemann M."/>
            <person name="Clum A."/>
            <person name="Wang J."/>
            <person name="Palaniappan K."/>
            <person name="Ritter S."/>
            <person name="Chen I.-M."/>
            <person name="Stamatis D."/>
            <person name="Reddy T."/>
            <person name="O'Malley R."/>
            <person name="Daum C."/>
            <person name="Shapiro N."/>
            <person name="Ivanova N."/>
            <person name="Kyrpides N."/>
            <person name="Woyke T."/>
        </authorList>
    </citation>
    <scope>NUCLEOTIDE SEQUENCE [LARGE SCALE GENOMIC DNA]</scope>
    <source>
        <strain evidence="2">AT2.8</strain>
    </source>
</reference>
<evidence type="ECO:0000313" key="2">
    <source>
        <dbReference type="Proteomes" id="UP000548423"/>
    </source>
</evidence>
<comment type="caution">
    <text evidence="1">The sequence shown here is derived from an EMBL/GenBank/DDBJ whole genome shotgun (WGS) entry which is preliminary data.</text>
</comment>
<evidence type="ECO:0000313" key="1">
    <source>
        <dbReference type="EMBL" id="NYE05938.1"/>
    </source>
</evidence>
<reference evidence="2" key="2">
    <citation type="submission" date="2020-08" db="EMBL/GenBank/DDBJ databases">
        <title>The Agave Microbiome: Exploring the role of microbial communities in plant adaptations to desert environments.</title>
        <authorList>
            <person name="Partida-Martinez L.P."/>
        </authorList>
    </citation>
    <scope>NUCLEOTIDE SEQUENCE [LARGE SCALE GENOMIC DNA]</scope>
    <source>
        <strain evidence="2">AT2.8</strain>
    </source>
</reference>
<dbReference type="EMBL" id="JACCBX010000005">
    <property type="protein sequence ID" value="NYE05938.1"/>
    <property type="molecule type" value="Genomic_DNA"/>
</dbReference>
<gene>
    <name evidence="1" type="ORF">F4694_002713</name>
</gene>
<dbReference type="Proteomes" id="UP000548423">
    <property type="component" value="Unassembled WGS sequence"/>
</dbReference>
<organism evidence="1 2">
    <name type="scientific">Neobacillus niacini</name>
    <dbReference type="NCBI Taxonomy" id="86668"/>
    <lineage>
        <taxon>Bacteria</taxon>
        <taxon>Bacillati</taxon>
        <taxon>Bacillota</taxon>
        <taxon>Bacilli</taxon>
        <taxon>Bacillales</taxon>
        <taxon>Bacillaceae</taxon>
        <taxon>Neobacillus</taxon>
    </lineage>
</organism>
<proteinExistence type="predicted"/>
<dbReference type="AlphaFoldDB" id="A0A852TF29"/>
<sequence>MPNSLIFIGERPSTLEMRIKGKPEFYDAMLLSKKSFHPSSQHSYYSIPLHQSRVTIHIRETNSQFNCHHQSLQLIEGERPLSEEDAYDIFTNFAFMEDNKVAFIMPIRRKRVGLREKENPRVLSAQEKLEV</sequence>
<protein>
    <submittedName>
        <fullName evidence="1">Uncharacterized protein</fullName>
    </submittedName>
</protein>
<accession>A0A852TF29</accession>
<name>A0A852TF29_9BACI</name>